<evidence type="ECO:0000313" key="4">
    <source>
        <dbReference type="Proteomes" id="UP000199400"/>
    </source>
</evidence>
<accession>A0A1I1XIS1</accession>
<keyword evidence="4" id="KW-1185">Reference proteome</keyword>
<gene>
    <name evidence="3" type="ORF">SAMN02745121_02852</name>
</gene>
<feature type="region of interest" description="Disordered" evidence="1">
    <location>
        <begin position="94"/>
        <end position="173"/>
    </location>
</feature>
<evidence type="ECO:0000256" key="2">
    <source>
        <dbReference type="SAM" id="Phobius"/>
    </source>
</evidence>
<dbReference type="EMBL" id="FOMX01000008">
    <property type="protein sequence ID" value="SFE06538.1"/>
    <property type="molecule type" value="Genomic_DNA"/>
</dbReference>
<feature type="compositionally biased region" description="Basic and acidic residues" evidence="1">
    <location>
        <begin position="158"/>
        <end position="169"/>
    </location>
</feature>
<evidence type="ECO:0000313" key="3">
    <source>
        <dbReference type="EMBL" id="SFE06538.1"/>
    </source>
</evidence>
<sequence>MEELDRSAHELLREYRVGAGLDAPARARVWQRLEDSIEACPLADVPPARRPRDRKVIAVLVGSLAAALLLFVCDRRGLREAGRGTDAEAAAYAAERAAGEARERGSSNRPAQEEAGPTPAATDTEAAAPAPAAPADDDGAARLRGGRGGPRARGAAESPDRKDMPEETGPRGQSGLAAEMALLRRARAALDGGDPGAALHDLAAHERAFAAGQMLQDRLLLRMEALCALGKGRQARAEAAVFLRTYPESTHTARVQTICPESPNGVTD</sequence>
<feature type="compositionally biased region" description="Basic and acidic residues" evidence="1">
    <location>
        <begin position="97"/>
        <end position="106"/>
    </location>
</feature>
<organism evidence="3 4">
    <name type="scientific">Nannocystis exedens</name>
    <dbReference type="NCBI Taxonomy" id="54"/>
    <lineage>
        <taxon>Bacteria</taxon>
        <taxon>Pseudomonadati</taxon>
        <taxon>Myxococcota</taxon>
        <taxon>Polyangia</taxon>
        <taxon>Nannocystales</taxon>
        <taxon>Nannocystaceae</taxon>
        <taxon>Nannocystis</taxon>
    </lineage>
</organism>
<proteinExistence type="predicted"/>
<dbReference type="Proteomes" id="UP000199400">
    <property type="component" value="Unassembled WGS sequence"/>
</dbReference>
<keyword evidence="2" id="KW-0812">Transmembrane</keyword>
<dbReference type="STRING" id="54.SAMN02745121_02852"/>
<keyword evidence="2" id="KW-0472">Membrane</keyword>
<dbReference type="AlphaFoldDB" id="A0A1I1XIS1"/>
<reference evidence="4" key="1">
    <citation type="submission" date="2016-10" db="EMBL/GenBank/DDBJ databases">
        <authorList>
            <person name="Varghese N."/>
            <person name="Submissions S."/>
        </authorList>
    </citation>
    <scope>NUCLEOTIDE SEQUENCE [LARGE SCALE GENOMIC DNA]</scope>
    <source>
        <strain evidence="4">ATCC 25963</strain>
    </source>
</reference>
<keyword evidence="2" id="KW-1133">Transmembrane helix</keyword>
<dbReference type="RefSeq" id="WP_096331290.1">
    <property type="nucleotide sequence ID" value="NZ_FOMX01000008.1"/>
</dbReference>
<evidence type="ECO:0000256" key="1">
    <source>
        <dbReference type="SAM" id="MobiDB-lite"/>
    </source>
</evidence>
<evidence type="ECO:0008006" key="5">
    <source>
        <dbReference type="Google" id="ProtNLM"/>
    </source>
</evidence>
<name>A0A1I1XIS1_9BACT</name>
<feature type="compositionally biased region" description="Low complexity" evidence="1">
    <location>
        <begin position="113"/>
        <end position="134"/>
    </location>
</feature>
<feature type="transmembrane region" description="Helical" evidence="2">
    <location>
        <begin position="56"/>
        <end position="73"/>
    </location>
</feature>
<protein>
    <recommendedName>
        <fullName evidence="5">Tetratricopeptide repeat-containing protein</fullName>
    </recommendedName>
</protein>